<sequence length="211" mass="24472">MDDTNQFTINPEAQRICSMFHFGWASKKEIGQIERNIKLFKDVQFYFSLVGYDIFNPPGTDWYVLRLKKEYDSAAFDYFYKRVKGIDRRHMALLTILFAKLVLPKKLGHVEPEHELSMTIDEIIYSYGAKFQQGKQNIKKTIESLLAALKKHHYILLEKGRSKITAGPAMYMLHSDMLMDICDYVIQGLTESLSTNNLLKEESAASKEELE</sequence>
<evidence type="ECO:0000313" key="2">
    <source>
        <dbReference type="Proteomes" id="UP001199916"/>
    </source>
</evidence>
<gene>
    <name evidence="1" type="ORF">LQV63_21320</name>
</gene>
<keyword evidence="2" id="KW-1185">Reference proteome</keyword>
<protein>
    <submittedName>
        <fullName evidence="1">Uncharacterized protein</fullName>
    </submittedName>
</protein>
<organism evidence="1 2">
    <name type="scientific">Paenibacillus profundus</name>
    <dbReference type="NCBI Taxonomy" id="1173085"/>
    <lineage>
        <taxon>Bacteria</taxon>
        <taxon>Bacillati</taxon>
        <taxon>Bacillota</taxon>
        <taxon>Bacilli</taxon>
        <taxon>Bacillales</taxon>
        <taxon>Paenibacillaceae</taxon>
        <taxon>Paenibacillus</taxon>
    </lineage>
</organism>
<dbReference type="EMBL" id="JAJNBZ010000021">
    <property type="protein sequence ID" value="MCE5171823.1"/>
    <property type="molecule type" value="Genomic_DNA"/>
</dbReference>
<accession>A0ABS8YIT7</accession>
<evidence type="ECO:0000313" key="1">
    <source>
        <dbReference type="EMBL" id="MCE5171823.1"/>
    </source>
</evidence>
<dbReference type="Proteomes" id="UP001199916">
    <property type="component" value="Unassembled WGS sequence"/>
</dbReference>
<dbReference type="RefSeq" id="WP_233698182.1">
    <property type="nucleotide sequence ID" value="NZ_JAJNBZ010000021.1"/>
</dbReference>
<proteinExistence type="predicted"/>
<reference evidence="1 2" key="1">
    <citation type="submission" date="2021-11" db="EMBL/GenBank/DDBJ databases">
        <title>Draft genome sequence of Paenibacillus profundus YoMME, a new Gram-positive bacteria with exoelectrogenic properties.</title>
        <authorList>
            <person name="Hubenova Y."/>
            <person name="Hubenova E."/>
            <person name="Manasiev Y."/>
            <person name="Peykov S."/>
            <person name="Mitov M."/>
        </authorList>
    </citation>
    <scope>NUCLEOTIDE SEQUENCE [LARGE SCALE GENOMIC DNA]</scope>
    <source>
        <strain evidence="1 2">YoMME</strain>
    </source>
</reference>
<comment type="caution">
    <text evidence="1">The sequence shown here is derived from an EMBL/GenBank/DDBJ whole genome shotgun (WGS) entry which is preliminary data.</text>
</comment>
<name>A0ABS8YIT7_9BACL</name>